<evidence type="ECO:0000313" key="3">
    <source>
        <dbReference type="EMBL" id="PQM35846.1"/>
    </source>
</evidence>
<dbReference type="InterPro" id="IPR027417">
    <property type="entry name" value="P-loop_NTPase"/>
</dbReference>
<protein>
    <submittedName>
        <fullName evidence="3">Disease resistance protein RPM1</fullName>
    </submittedName>
</protein>
<dbReference type="Proteomes" id="UP000250321">
    <property type="component" value="Unassembled WGS sequence"/>
</dbReference>
<reference evidence="3 4" key="1">
    <citation type="submission" date="2018-02" db="EMBL/GenBank/DDBJ databases">
        <title>Draft genome of wild Prunus yedoensis var. nudiflora.</title>
        <authorList>
            <person name="Baek S."/>
            <person name="Kim J.-H."/>
            <person name="Choi K."/>
            <person name="Kim G.-B."/>
            <person name="Cho A."/>
            <person name="Jang H."/>
            <person name="Shin C.-H."/>
            <person name="Yu H.-J."/>
            <person name="Mun J.-H."/>
        </authorList>
    </citation>
    <scope>NUCLEOTIDE SEQUENCE [LARGE SCALE GENOMIC DNA]</scope>
    <source>
        <strain evidence="4">cv. Jeju island</strain>
        <tissue evidence="3">Leaf</tissue>
    </source>
</reference>
<comment type="caution">
    <text evidence="3">The sequence shown here is derived from an EMBL/GenBank/DDBJ whole genome shotgun (WGS) entry which is preliminary data.</text>
</comment>
<gene>
    <name evidence="3" type="ORF">Pyn_03930</name>
</gene>
<dbReference type="STRING" id="2094558.A0A314UGH9"/>
<dbReference type="AlphaFoldDB" id="A0A314UGH9"/>
<accession>A0A314UGH9</accession>
<evidence type="ECO:0000259" key="2">
    <source>
        <dbReference type="Pfam" id="PF00931"/>
    </source>
</evidence>
<proteinExistence type="predicted"/>
<dbReference type="InterPro" id="IPR002182">
    <property type="entry name" value="NB-ARC"/>
</dbReference>
<dbReference type="Gene3D" id="1.10.8.430">
    <property type="entry name" value="Helical domain of apoptotic protease-activating factors"/>
    <property type="match status" value="1"/>
</dbReference>
<organism evidence="3 4">
    <name type="scientific">Prunus yedoensis var. nudiflora</name>
    <dbReference type="NCBI Taxonomy" id="2094558"/>
    <lineage>
        <taxon>Eukaryota</taxon>
        <taxon>Viridiplantae</taxon>
        <taxon>Streptophyta</taxon>
        <taxon>Embryophyta</taxon>
        <taxon>Tracheophyta</taxon>
        <taxon>Spermatophyta</taxon>
        <taxon>Magnoliopsida</taxon>
        <taxon>eudicotyledons</taxon>
        <taxon>Gunneridae</taxon>
        <taxon>Pentapetalae</taxon>
        <taxon>rosids</taxon>
        <taxon>fabids</taxon>
        <taxon>Rosales</taxon>
        <taxon>Rosaceae</taxon>
        <taxon>Amygdaloideae</taxon>
        <taxon>Amygdaleae</taxon>
        <taxon>Prunus</taxon>
    </lineage>
</organism>
<dbReference type="Gene3D" id="3.40.50.300">
    <property type="entry name" value="P-loop containing nucleotide triphosphate hydrolases"/>
    <property type="match status" value="1"/>
</dbReference>
<dbReference type="Pfam" id="PF00931">
    <property type="entry name" value="NB-ARC"/>
    <property type="match status" value="1"/>
</dbReference>
<dbReference type="SUPFAM" id="SSF52540">
    <property type="entry name" value="P-loop containing nucleoside triphosphate hydrolases"/>
    <property type="match status" value="1"/>
</dbReference>
<keyword evidence="4" id="KW-1185">Reference proteome</keyword>
<dbReference type="GO" id="GO:0043531">
    <property type="term" value="F:ADP binding"/>
    <property type="evidence" value="ECO:0007669"/>
    <property type="project" value="InterPro"/>
</dbReference>
<evidence type="ECO:0000256" key="1">
    <source>
        <dbReference type="ARBA" id="ARBA00022821"/>
    </source>
</evidence>
<feature type="domain" description="NB-ARC" evidence="2">
    <location>
        <begin position="36"/>
        <end position="194"/>
    </location>
</feature>
<name>A0A314UGH9_PRUYE</name>
<dbReference type="PRINTS" id="PR00364">
    <property type="entry name" value="DISEASERSIST"/>
</dbReference>
<sequence>MASLYTKEAELVCIQTLRDKLIGWSIGGEVASRRSVSSLVGMGGLGKTTLAKKVFDNPRFTKWFDWRAWITVPQSYKNEDLLRNMIAEFQRTRKESVPEGIETMDLKLLSDTLREYLKEKRYAVVFDDVWNTNLWECVKLALPDNKNGSRIIITTRKGDVAASCKEAFSDQVYELEPFSSNEAWELFCKKTFRDVDGNCPPELKQFATTIVKKCVGLPLAIVAISGLLSTKCGDVSQ</sequence>
<dbReference type="EMBL" id="PJQY01003617">
    <property type="protein sequence ID" value="PQM35846.1"/>
    <property type="molecule type" value="Genomic_DNA"/>
</dbReference>
<dbReference type="PANTHER" id="PTHR36766:SF63">
    <property type="entry name" value="NB-ARC DOMAIN-CONTAINING PROTEIN"/>
    <property type="match status" value="1"/>
</dbReference>
<dbReference type="GO" id="GO:0006952">
    <property type="term" value="P:defense response"/>
    <property type="evidence" value="ECO:0007669"/>
    <property type="project" value="UniProtKB-KW"/>
</dbReference>
<keyword evidence="1" id="KW-0611">Plant defense</keyword>
<dbReference type="InterPro" id="IPR042197">
    <property type="entry name" value="Apaf_helical"/>
</dbReference>
<evidence type="ECO:0000313" key="4">
    <source>
        <dbReference type="Proteomes" id="UP000250321"/>
    </source>
</evidence>
<dbReference type="FunFam" id="3.40.50.300:FF:001091">
    <property type="entry name" value="Probable disease resistance protein At1g61300"/>
    <property type="match status" value="1"/>
</dbReference>
<dbReference type="OrthoDB" id="598235at2759"/>
<dbReference type="PANTHER" id="PTHR36766">
    <property type="entry name" value="PLANT BROAD-SPECTRUM MILDEW RESISTANCE PROTEIN RPW8"/>
    <property type="match status" value="1"/>
</dbReference>